<evidence type="ECO:0000313" key="2">
    <source>
        <dbReference type="EMBL" id="PKI59094.1"/>
    </source>
</evidence>
<dbReference type="PANTHER" id="PTHR47382:SF1">
    <property type="entry name" value="USPA DOMAIN-CONTAINING PROTEIN"/>
    <property type="match status" value="1"/>
</dbReference>
<accession>A0A2I0JS19</accession>
<reference evidence="2 3" key="1">
    <citation type="submission" date="2017-11" db="EMBL/GenBank/DDBJ databases">
        <title>De-novo sequencing of pomegranate (Punica granatum L.) genome.</title>
        <authorList>
            <person name="Akparov Z."/>
            <person name="Amiraslanov A."/>
            <person name="Hajiyeva S."/>
            <person name="Abbasov M."/>
            <person name="Kaur K."/>
            <person name="Hamwieh A."/>
            <person name="Solovyev V."/>
            <person name="Salamov A."/>
            <person name="Braich B."/>
            <person name="Kosarev P."/>
            <person name="Mahmoud A."/>
            <person name="Hajiyev E."/>
            <person name="Babayeva S."/>
            <person name="Izzatullayeva V."/>
            <person name="Mammadov A."/>
            <person name="Mammadov A."/>
            <person name="Sharifova S."/>
            <person name="Ojaghi J."/>
            <person name="Eynullazada K."/>
            <person name="Bayramov B."/>
            <person name="Abdulazimova A."/>
            <person name="Shahmuradov I."/>
        </authorList>
    </citation>
    <scope>NUCLEOTIDE SEQUENCE [LARGE SCALE GENOMIC DNA]</scope>
    <source>
        <strain evidence="3">cv. AG2017</strain>
        <tissue evidence="2">Leaf</tissue>
    </source>
</reference>
<proteinExistence type="predicted"/>
<protein>
    <recommendedName>
        <fullName evidence="4">U-box domain-containing protein 33-like</fullName>
    </recommendedName>
</protein>
<dbReference type="Proteomes" id="UP000233551">
    <property type="component" value="Unassembled WGS sequence"/>
</dbReference>
<dbReference type="PANTHER" id="PTHR47382">
    <property type="entry name" value="U-BOX DOMAIN-CONTAINING PROTEIN 52-LIKE"/>
    <property type="match status" value="1"/>
</dbReference>
<keyword evidence="3" id="KW-1185">Reference proteome</keyword>
<dbReference type="EMBL" id="PGOL01001319">
    <property type="protein sequence ID" value="PKI59094.1"/>
    <property type="molecule type" value="Genomic_DNA"/>
</dbReference>
<dbReference type="CDD" id="cd01989">
    <property type="entry name" value="USP_STK_Ubox_N"/>
    <property type="match status" value="1"/>
</dbReference>
<dbReference type="SUPFAM" id="SSF52402">
    <property type="entry name" value="Adenine nucleotide alpha hydrolases-like"/>
    <property type="match status" value="1"/>
</dbReference>
<dbReference type="InterPro" id="IPR014729">
    <property type="entry name" value="Rossmann-like_a/b/a_fold"/>
</dbReference>
<evidence type="ECO:0000313" key="3">
    <source>
        <dbReference type="Proteomes" id="UP000233551"/>
    </source>
</evidence>
<comment type="caution">
    <text evidence="2">The sequence shown here is derived from an EMBL/GenBank/DDBJ whole genome shotgun (WGS) entry which is preliminary data.</text>
</comment>
<organism evidence="2 3">
    <name type="scientific">Punica granatum</name>
    <name type="common">Pomegranate</name>
    <dbReference type="NCBI Taxonomy" id="22663"/>
    <lineage>
        <taxon>Eukaryota</taxon>
        <taxon>Viridiplantae</taxon>
        <taxon>Streptophyta</taxon>
        <taxon>Embryophyta</taxon>
        <taxon>Tracheophyta</taxon>
        <taxon>Spermatophyta</taxon>
        <taxon>Magnoliopsida</taxon>
        <taxon>eudicotyledons</taxon>
        <taxon>Gunneridae</taxon>
        <taxon>Pentapetalae</taxon>
        <taxon>rosids</taxon>
        <taxon>malvids</taxon>
        <taxon>Myrtales</taxon>
        <taxon>Lythraceae</taxon>
        <taxon>Punica</taxon>
    </lineage>
</organism>
<gene>
    <name evidence="2" type="ORF">CRG98_020460</name>
</gene>
<dbReference type="AlphaFoldDB" id="A0A2I0JS19"/>
<sequence>MEEDGQVETVQYFRSTGMVSPEIVEIGDDSRSMTGGRDGTCQDVYVAVGKDDLGVVKWVLDHLVTAASGRVFLVHVFPPITHIPTPVGKLSRSQLSQDQVRVYINEETNRRRNLLQKYIRLCSEAKVTVDTMLIESNSTAKAVLDLIPVLNITSLVIGTKRSPHSRRLVGKLSKGEFVKRNAPECCEVTIVFNGQKVIEINESRDPNRPSMRTCSPGDEASRHPERRFFECACFPGPRLKNSKNPSVKTQEASAMERLIGSEDSSWIGGNCSPERSTDQEAIIES</sequence>
<feature type="region of interest" description="Disordered" evidence="1">
    <location>
        <begin position="261"/>
        <end position="285"/>
    </location>
</feature>
<evidence type="ECO:0008006" key="4">
    <source>
        <dbReference type="Google" id="ProtNLM"/>
    </source>
</evidence>
<name>A0A2I0JS19_PUNGR</name>
<dbReference type="STRING" id="22663.A0A2I0JS19"/>
<evidence type="ECO:0000256" key="1">
    <source>
        <dbReference type="SAM" id="MobiDB-lite"/>
    </source>
</evidence>
<dbReference type="Gene3D" id="3.40.50.620">
    <property type="entry name" value="HUPs"/>
    <property type="match status" value="1"/>
</dbReference>